<reference evidence="4" key="1">
    <citation type="submission" date="2017-04" db="EMBL/GenBank/DDBJ databases">
        <authorList>
            <person name="Bumgarner R.E."/>
            <person name="Fredricks D.N."/>
            <person name="Srinivasan S."/>
        </authorList>
    </citation>
    <scope>NUCLEOTIDE SEQUENCE [LARGE SCALE GENOMIC DNA]</scope>
    <source>
        <strain evidence="4">KA00405</strain>
    </source>
</reference>
<evidence type="ECO:0008006" key="5">
    <source>
        <dbReference type="Google" id="ProtNLM"/>
    </source>
</evidence>
<feature type="compositionally biased region" description="Pro residues" evidence="1">
    <location>
        <begin position="386"/>
        <end position="396"/>
    </location>
</feature>
<keyword evidence="2" id="KW-0732">Signal</keyword>
<feature type="region of interest" description="Disordered" evidence="1">
    <location>
        <begin position="386"/>
        <end position="410"/>
    </location>
</feature>
<dbReference type="RefSeq" id="WP_102892604.1">
    <property type="nucleotide sequence ID" value="NZ_NBZD01000003.1"/>
</dbReference>
<feature type="region of interest" description="Disordered" evidence="1">
    <location>
        <begin position="422"/>
        <end position="444"/>
    </location>
</feature>
<evidence type="ECO:0000256" key="2">
    <source>
        <dbReference type="SAM" id="SignalP"/>
    </source>
</evidence>
<comment type="caution">
    <text evidence="3">The sequence shown here is derived from an EMBL/GenBank/DDBJ whole genome shotgun (WGS) entry which is preliminary data.</text>
</comment>
<proteinExistence type="predicted"/>
<evidence type="ECO:0000256" key="1">
    <source>
        <dbReference type="SAM" id="MobiDB-lite"/>
    </source>
</evidence>
<protein>
    <recommendedName>
        <fullName evidence="5">NEAT domain-containing protein</fullName>
    </recommendedName>
</protein>
<dbReference type="AlphaFoldDB" id="A0A2J8B0S7"/>
<organism evidence="3 4">
    <name type="scientific">Mageeibacillus indolicus</name>
    <dbReference type="NCBI Taxonomy" id="884684"/>
    <lineage>
        <taxon>Bacteria</taxon>
        <taxon>Bacillati</taxon>
        <taxon>Bacillota</taxon>
        <taxon>Clostridia</taxon>
        <taxon>Eubacteriales</taxon>
        <taxon>Oscillospiraceae</taxon>
        <taxon>Mageeibacillus</taxon>
    </lineage>
</organism>
<name>A0A2J8B0S7_9FIRM</name>
<feature type="signal peptide" evidence="2">
    <location>
        <begin position="1"/>
        <end position="25"/>
    </location>
</feature>
<accession>A0A2J8B0S7</accession>
<gene>
    <name evidence="3" type="ORF">B7R76_05885</name>
</gene>
<sequence length="444" mass="49921">MKRIYRSIAVTVLAALMALPMVVRAEEDNRKIVQEINVRRNPQSGGLVDNPTFTYLGETPKTMRERLNTEFNFETTIGGETYKLEVRSIEFFRTEIIKGNKKISTATRIDKNSETGVYPSKMSLVLAFKEKENHKNFKFTTDPPYTSLKIGGETKVIGRITSIQGEHRYVDGAGFDLDIYPYRKIQFSSVGRKNKFSKVGRNEELEKLMIPIEVSTTHKLSAILKKNGEQNDGALVEYKLNDANHKSVWYNKNANGGFDMIKPEEVDVSSYGLDDKGVPKEDTLDFTLQELNDGELLPYLEAMDVRFKANDKINEKTLIEKAIKVATPDYFGQPDKRDLNEIDVYVGNKKIEEADFEEAKAAAGLPVVYRYKNLAYKAKVFIETAPNPPAPAPQPEPKQQEKTGNTYFDLGRNFLPTCPDSKCAKAGTNAKKDDVPNTAAAANN</sequence>
<feature type="chain" id="PRO_5014342431" description="NEAT domain-containing protein" evidence="2">
    <location>
        <begin position="26"/>
        <end position="444"/>
    </location>
</feature>
<evidence type="ECO:0000313" key="4">
    <source>
        <dbReference type="Proteomes" id="UP000236394"/>
    </source>
</evidence>
<dbReference type="Proteomes" id="UP000236394">
    <property type="component" value="Unassembled WGS sequence"/>
</dbReference>
<evidence type="ECO:0000313" key="3">
    <source>
        <dbReference type="EMBL" id="PNH18371.1"/>
    </source>
</evidence>
<dbReference type="EMBL" id="NBZD01000003">
    <property type="protein sequence ID" value="PNH18371.1"/>
    <property type="molecule type" value="Genomic_DNA"/>
</dbReference>